<feature type="region of interest" description="Disordered" evidence="1">
    <location>
        <begin position="260"/>
        <end position="280"/>
    </location>
</feature>
<feature type="non-terminal residue" evidence="3">
    <location>
        <position position="779"/>
    </location>
</feature>
<evidence type="ECO:0000313" key="3">
    <source>
        <dbReference type="EMBL" id="KAB0390107.1"/>
    </source>
</evidence>
<sequence length="779" mass="87556">HQMDERDPEDFRALLDLQGIQARRGFKAIRVNLVLLVLMVFQEPLVLDSKVLRRKEARKEELGLQDRLVSVSRARQESKVLLVHLVHKGPQDKAHLVPRRSKGEVGQIGPTDPRGPLGLGVQGPKAYRIWQAMLRIKIHHCSAVIDMILMRIWVLEEYVLQDVTNFEYLRGEFHDKYELLGDKNLCSSTRGSQAQQGSQDSQEYREKMELQGRREKRGFQEQQALKDHLEKDNLASRKIDKPCATELGLGNITLKVMKERKGAKEIKDRGDFQGSKDQRALKDYQDPLDQGVYVEWETLEQRKLLDTHTQAHTAQQKLGEPGVRGPPGLPGPRGIGAQGPKGDTGQKGLSGPPGPPGYGLQGIKVMPCSKSLLSETMKKTENKSGLHGNFQNAYHSPDTIRLLILNITNSGIANSLDNKKQNVLKFNPGYFAGEIMNCNSILITAANVENSFPELSAVLIVDSKVVVWDERVPGAQIRSEHKENPKPGRLRAPYSENIWKETLLFPDIPGDHGERGNGLQRPRGDRGLTKEEIIKLIFEICGCGRKCREAPLELLFVIDSSESVGPENFPIIKDFVKTLTDRVALDLAMARVGVINYSHKVEEVAHLTQFSSKDDLKRAVDSMKYLGEGTYTATALHAANRMFEAARLGVKKVALVITDEQTDTRDEKDLTEVVKDVSDIDVEIFVIEVVKRNDPNFEMFHREMNLIATDPDSEHVYLFDDFVTLQDTLKQKLFKKSCEDFESYLFHILGSPLLQPGFGISGQELTESAPEPQKEISES</sequence>
<dbReference type="Pfam" id="PF00092">
    <property type="entry name" value="VWA"/>
    <property type="match status" value="1"/>
</dbReference>
<dbReference type="Proteomes" id="UP000437017">
    <property type="component" value="Unassembled WGS sequence"/>
</dbReference>
<dbReference type="PROSITE" id="PS50234">
    <property type="entry name" value="VWFA"/>
    <property type="match status" value="1"/>
</dbReference>
<proteinExistence type="predicted"/>
<feature type="compositionally biased region" description="Basic and acidic residues" evidence="1">
    <location>
        <begin position="202"/>
        <end position="219"/>
    </location>
</feature>
<feature type="non-terminal residue" evidence="3">
    <location>
        <position position="1"/>
    </location>
</feature>
<dbReference type="Gene3D" id="3.40.50.410">
    <property type="entry name" value="von Willebrand factor, type A domain"/>
    <property type="match status" value="1"/>
</dbReference>
<dbReference type="SUPFAM" id="SSF53300">
    <property type="entry name" value="vWA-like"/>
    <property type="match status" value="1"/>
</dbReference>
<feature type="compositionally biased region" description="Low complexity" evidence="1">
    <location>
        <begin position="191"/>
        <end position="201"/>
    </location>
</feature>
<feature type="region of interest" description="Disordered" evidence="1">
    <location>
        <begin position="96"/>
        <end position="117"/>
    </location>
</feature>
<comment type="caution">
    <text evidence="3">The sequence shown here is derived from an EMBL/GenBank/DDBJ whole genome shotgun (WGS) entry which is preliminary data.</text>
</comment>
<dbReference type="InterPro" id="IPR036465">
    <property type="entry name" value="vWFA_dom_sf"/>
</dbReference>
<keyword evidence="4" id="KW-1185">Reference proteome</keyword>
<dbReference type="EMBL" id="SGJD01005972">
    <property type="protein sequence ID" value="KAB0390107.1"/>
    <property type="molecule type" value="Genomic_DNA"/>
</dbReference>
<evidence type="ECO:0000313" key="4">
    <source>
        <dbReference type="Proteomes" id="UP000437017"/>
    </source>
</evidence>
<organism evidence="3 4">
    <name type="scientific">Balaenoptera physalus</name>
    <name type="common">Fin whale</name>
    <name type="synonym">Balaena physalus</name>
    <dbReference type="NCBI Taxonomy" id="9770"/>
    <lineage>
        <taxon>Eukaryota</taxon>
        <taxon>Metazoa</taxon>
        <taxon>Chordata</taxon>
        <taxon>Craniata</taxon>
        <taxon>Vertebrata</taxon>
        <taxon>Euteleostomi</taxon>
        <taxon>Mammalia</taxon>
        <taxon>Eutheria</taxon>
        <taxon>Laurasiatheria</taxon>
        <taxon>Artiodactyla</taxon>
        <taxon>Whippomorpha</taxon>
        <taxon>Cetacea</taxon>
        <taxon>Mysticeti</taxon>
        <taxon>Balaenopteridae</taxon>
        <taxon>Balaenoptera</taxon>
    </lineage>
</organism>
<dbReference type="PANTHER" id="PTHR24020">
    <property type="entry name" value="COLLAGEN ALPHA"/>
    <property type="match status" value="1"/>
</dbReference>
<dbReference type="OrthoDB" id="687730at2759"/>
<accession>A0A643BQ60</accession>
<reference evidence="3 4" key="1">
    <citation type="journal article" date="2019" name="PLoS ONE">
        <title>Genomic analyses reveal an absence of contemporary introgressive admixture between fin whales and blue whales, despite known hybrids.</title>
        <authorList>
            <person name="Westbury M.V."/>
            <person name="Petersen B."/>
            <person name="Lorenzen E.D."/>
        </authorList>
    </citation>
    <scope>NUCLEOTIDE SEQUENCE [LARGE SCALE GENOMIC DNA]</scope>
    <source>
        <strain evidence="3">FinWhale-01</strain>
    </source>
</reference>
<feature type="region of interest" description="Disordered" evidence="1">
    <location>
        <begin position="760"/>
        <end position="779"/>
    </location>
</feature>
<protein>
    <recommendedName>
        <fullName evidence="2">VWFA domain-containing protein</fullName>
    </recommendedName>
</protein>
<evidence type="ECO:0000259" key="2">
    <source>
        <dbReference type="PROSITE" id="PS50234"/>
    </source>
</evidence>
<dbReference type="InterPro" id="IPR002035">
    <property type="entry name" value="VWF_A"/>
</dbReference>
<gene>
    <name evidence="3" type="ORF">E2I00_005088</name>
</gene>
<dbReference type="PRINTS" id="PR00453">
    <property type="entry name" value="VWFADOMAIN"/>
</dbReference>
<dbReference type="SMART" id="SM00327">
    <property type="entry name" value="VWA"/>
    <property type="match status" value="1"/>
</dbReference>
<dbReference type="AlphaFoldDB" id="A0A643BQ60"/>
<name>A0A643BQ60_BALPH</name>
<feature type="region of interest" description="Disordered" evidence="1">
    <location>
        <begin position="309"/>
        <end position="355"/>
    </location>
</feature>
<dbReference type="PANTHER" id="PTHR24020:SF20">
    <property type="entry name" value="PH DOMAIN-CONTAINING PROTEIN"/>
    <property type="match status" value="1"/>
</dbReference>
<feature type="region of interest" description="Disordered" evidence="1">
    <location>
        <begin position="188"/>
        <end position="219"/>
    </location>
</feature>
<evidence type="ECO:0000256" key="1">
    <source>
        <dbReference type="SAM" id="MobiDB-lite"/>
    </source>
</evidence>
<dbReference type="InterPro" id="IPR050525">
    <property type="entry name" value="ECM_Assembly_Org"/>
</dbReference>
<feature type="domain" description="VWFA" evidence="2">
    <location>
        <begin position="553"/>
        <end position="733"/>
    </location>
</feature>